<comment type="caution">
    <text evidence="3">The sequence shown here is derived from an EMBL/GenBank/DDBJ whole genome shotgun (WGS) entry which is preliminary data.</text>
</comment>
<keyword evidence="1" id="KW-0732">Signal</keyword>
<evidence type="ECO:0000256" key="1">
    <source>
        <dbReference type="SAM" id="SignalP"/>
    </source>
</evidence>
<dbReference type="EMBL" id="JBHSGG010000037">
    <property type="protein sequence ID" value="MFC4729155.1"/>
    <property type="molecule type" value="Genomic_DNA"/>
</dbReference>
<evidence type="ECO:0000313" key="3">
    <source>
        <dbReference type="EMBL" id="MFC4729155.1"/>
    </source>
</evidence>
<dbReference type="SUPFAM" id="SSF50156">
    <property type="entry name" value="PDZ domain-like"/>
    <property type="match status" value="1"/>
</dbReference>
<dbReference type="InterPro" id="IPR041489">
    <property type="entry name" value="PDZ_6"/>
</dbReference>
<dbReference type="SMART" id="SM00228">
    <property type="entry name" value="PDZ"/>
    <property type="match status" value="1"/>
</dbReference>
<feature type="domain" description="PDZ" evidence="2">
    <location>
        <begin position="53"/>
        <end position="138"/>
    </location>
</feature>
<dbReference type="PROSITE" id="PS50106">
    <property type="entry name" value="PDZ"/>
    <property type="match status" value="1"/>
</dbReference>
<evidence type="ECO:0000313" key="4">
    <source>
        <dbReference type="Proteomes" id="UP001595892"/>
    </source>
</evidence>
<keyword evidence="4" id="KW-1185">Reference proteome</keyword>
<evidence type="ECO:0000259" key="2">
    <source>
        <dbReference type="PROSITE" id="PS50106"/>
    </source>
</evidence>
<dbReference type="InterPro" id="IPR036034">
    <property type="entry name" value="PDZ_sf"/>
</dbReference>
<name>A0ABV9NPZ9_9GAMM</name>
<dbReference type="Proteomes" id="UP001595892">
    <property type="component" value="Unassembled WGS sequence"/>
</dbReference>
<dbReference type="InterPro" id="IPR001478">
    <property type="entry name" value="PDZ"/>
</dbReference>
<sequence length="286" mass="30517">MLRHSLFLLAAVLLAPLAVADERPAAALLRSEIDAALLRVADAHALADDADGPLLIEQPARTRYELGAVIDVRERTGDGLPVLAVTPGGAAERMGLRTGDRLLAINGHRLAGGVDAEALADAVGADGGPLDVEVRRDGAALRLHGAAERVELPAYRLSVGGASGGDSRCGRINTFDVAPRGRHIYPAILIAVDGRSPGPTTADSFRVEPGRRTLTVAENIDVRQLSTLTQQLRSRGGRARYKTLEVDVEAGTTYLLGARFDPSRGGSTRNDYWEPVIWRQVAERCR</sequence>
<gene>
    <name evidence="3" type="ORF">ACFO3Q_13350</name>
</gene>
<protein>
    <submittedName>
        <fullName evidence="3">PDZ domain-containing protein</fullName>
    </submittedName>
</protein>
<feature type="chain" id="PRO_5045731436" evidence="1">
    <location>
        <begin position="21"/>
        <end position="286"/>
    </location>
</feature>
<dbReference type="Gene3D" id="2.30.42.10">
    <property type="match status" value="1"/>
</dbReference>
<feature type="signal peptide" evidence="1">
    <location>
        <begin position="1"/>
        <end position="20"/>
    </location>
</feature>
<proteinExistence type="predicted"/>
<dbReference type="Pfam" id="PF17820">
    <property type="entry name" value="PDZ_6"/>
    <property type="match status" value="1"/>
</dbReference>
<reference evidence="4" key="1">
    <citation type="journal article" date="2019" name="Int. J. Syst. Evol. Microbiol.">
        <title>The Global Catalogue of Microorganisms (GCM) 10K type strain sequencing project: providing services to taxonomists for standard genome sequencing and annotation.</title>
        <authorList>
            <consortium name="The Broad Institute Genomics Platform"/>
            <consortium name="The Broad Institute Genome Sequencing Center for Infectious Disease"/>
            <person name="Wu L."/>
            <person name="Ma J."/>
        </authorList>
    </citation>
    <scope>NUCLEOTIDE SEQUENCE [LARGE SCALE GENOMIC DNA]</scope>
    <source>
        <strain evidence="4">CGMCC 1.13574</strain>
    </source>
</reference>
<accession>A0ABV9NPZ9</accession>
<dbReference type="RefSeq" id="WP_377005226.1">
    <property type="nucleotide sequence ID" value="NZ_JBHSGG010000037.1"/>
</dbReference>
<organism evidence="3 4">
    <name type="scientific">Coralloluteibacterium thermophilum</name>
    <dbReference type="NCBI Taxonomy" id="2707049"/>
    <lineage>
        <taxon>Bacteria</taxon>
        <taxon>Pseudomonadati</taxon>
        <taxon>Pseudomonadota</taxon>
        <taxon>Gammaproteobacteria</taxon>
        <taxon>Lysobacterales</taxon>
        <taxon>Lysobacteraceae</taxon>
        <taxon>Coralloluteibacterium</taxon>
    </lineage>
</organism>